<reference evidence="1" key="1">
    <citation type="submission" date="2021-06" db="EMBL/GenBank/DDBJ databases">
        <authorList>
            <person name="Kallberg Y."/>
            <person name="Tangrot J."/>
            <person name="Rosling A."/>
        </authorList>
    </citation>
    <scope>NUCLEOTIDE SEQUENCE</scope>
    <source>
        <strain evidence="1">87-6 pot B 2015</strain>
    </source>
</reference>
<sequence length="44" mass="5075">ELLSLVGNSRTALRKISHKSIEFWYPNKPTASLPVLRQKRSHTN</sequence>
<comment type="caution">
    <text evidence="1">The sequence shown here is derived from an EMBL/GenBank/DDBJ whole genome shotgun (WGS) entry which is preliminary data.</text>
</comment>
<protein>
    <submittedName>
        <fullName evidence="1">5734_t:CDS:1</fullName>
    </submittedName>
</protein>
<evidence type="ECO:0000313" key="2">
    <source>
        <dbReference type="Proteomes" id="UP000789375"/>
    </source>
</evidence>
<dbReference type="Proteomes" id="UP000789375">
    <property type="component" value="Unassembled WGS sequence"/>
</dbReference>
<proteinExistence type="predicted"/>
<gene>
    <name evidence="1" type="ORF">FMOSSE_LOCUS14677</name>
</gene>
<organism evidence="1 2">
    <name type="scientific">Funneliformis mosseae</name>
    <name type="common">Endomycorrhizal fungus</name>
    <name type="synonym">Glomus mosseae</name>
    <dbReference type="NCBI Taxonomy" id="27381"/>
    <lineage>
        <taxon>Eukaryota</taxon>
        <taxon>Fungi</taxon>
        <taxon>Fungi incertae sedis</taxon>
        <taxon>Mucoromycota</taxon>
        <taxon>Glomeromycotina</taxon>
        <taxon>Glomeromycetes</taxon>
        <taxon>Glomerales</taxon>
        <taxon>Glomeraceae</taxon>
        <taxon>Funneliformis</taxon>
    </lineage>
</organism>
<keyword evidence="2" id="KW-1185">Reference proteome</keyword>
<dbReference type="AlphaFoldDB" id="A0A9N9I2E4"/>
<feature type="non-terminal residue" evidence="1">
    <location>
        <position position="1"/>
    </location>
</feature>
<name>A0A9N9I2E4_FUNMO</name>
<dbReference type="EMBL" id="CAJVPP010012084">
    <property type="protein sequence ID" value="CAG8716531.1"/>
    <property type="molecule type" value="Genomic_DNA"/>
</dbReference>
<accession>A0A9N9I2E4</accession>
<evidence type="ECO:0000313" key="1">
    <source>
        <dbReference type="EMBL" id="CAG8716531.1"/>
    </source>
</evidence>